<protein>
    <submittedName>
        <fullName evidence="1">Uncharacterized protein</fullName>
    </submittedName>
</protein>
<dbReference type="EMBL" id="ML170218">
    <property type="protein sequence ID" value="TDL17641.1"/>
    <property type="molecule type" value="Genomic_DNA"/>
</dbReference>
<organism evidence="1 2">
    <name type="scientific">Rickenella mellea</name>
    <dbReference type="NCBI Taxonomy" id="50990"/>
    <lineage>
        <taxon>Eukaryota</taxon>
        <taxon>Fungi</taxon>
        <taxon>Dikarya</taxon>
        <taxon>Basidiomycota</taxon>
        <taxon>Agaricomycotina</taxon>
        <taxon>Agaricomycetes</taxon>
        <taxon>Hymenochaetales</taxon>
        <taxon>Rickenellaceae</taxon>
        <taxon>Rickenella</taxon>
    </lineage>
</organism>
<reference evidence="1 2" key="1">
    <citation type="submission" date="2018-06" db="EMBL/GenBank/DDBJ databases">
        <title>A transcriptomic atlas of mushroom development highlights an independent origin of complex multicellularity.</title>
        <authorList>
            <consortium name="DOE Joint Genome Institute"/>
            <person name="Krizsan K."/>
            <person name="Almasi E."/>
            <person name="Merenyi Z."/>
            <person name="Sahu N."/>
            <person name="Viragh M."/>
            <person name="Koszo T."/>
            <person name="Mondo S."/>
            <person name="Kiss B."/>
            <person name="Balint B."/>
            <person name="Kues U."/>
            <person name="Barry K."/>
            <person name="Hegedus J.C."/>
            <person name="Henrissat B."/>
            <person name="Johnson J."/>
            <person name="Lipzen A."/>
            <person name="Ohm R."/>
            <person name="Nagy I."/>
            <person name="Pangilinan J."/>
            <person name="Yan J."/>
            <person name="Xiong Y."/>
            <person name="Grigoriev I.V."/>
            <person name="Hibbett D.S."/>
            <person name="Nagy L.G."/>
        </authorList>
    </citation>
    <scope>NUCLEOTIDE SEQUENCE [LARGE SCALE GENOMIC DNA]</scope>
    <source>
        <strain evidence="1 2">SZMC22713</strain>
    </source>
</reference>
<evidence type="ECO:0000313" key="2">
    <source>
        <dbReference type="Proteomes" id="UP000294933"/>
    </source>
</evidence>
<dbReference type="AlphaFoldDB" id="A0A4Y7PRH9"/>
<proteinExistence type="predicted"/>
<gene>
    <name evidence="1" type="ORF">BD410DRAFT_794103</name>
</gene>
<name>A0A4Y7PRH9_9AGAM</name>
<accession>A0A4Y7PRH9</accession>
<dbReference type="Proteomes" id="UP000294933">
    <property type="component" value="Unassembled WGS sequence"/>
</dbReference>
<keyword evidence="2" id="KW-1185">Reference proteome</keyword>
<dbReference type="VEuPathDB" id="FungiDB:BD410DRAFT_794103"/>
<sequence>MPHTHHSRRFPILLPPRIGYVRVAVVRALEAACICANTCDEDRGEGCVSFAHKGESVDIEPCWCQSSENGCARCTGERVRLEHTSDPRGAPRHAVEVAGKAEDRHQPLVGDLEDYRKLKENNLVARDDAYVQFTRRRDCCHRTSRCGGGCCAKPTC</sequence>
<evidence type="ECO:0000313" key="1">
    <source>
        <dbReference type="EMBL" id="TDL17641.1"/>
    </source>
</evidence>